<evidence type="ECO:0000256" key="3">
    <source>
        <dbReference type="ARBA" id="ARBA00023163"/>
    </source>
</evidence>
<keyword evidence="2" id="KW-0238">DNA-binding</keyword>
<dbReference type="Pfam" id="PF00455">
    <property type="entry name" value="DeoRC"/>
    <property type="match status" value="1"/>
</dbReference>
<protein>
    <submittedName>
        <fullName evidence="5">DeoR faimly transcriptional regulator</fullName>
    </submittedName>
</protein>
<gene>
    <name evidence="5" type="ORF">PGRAT_16365</name>
</gene>
<dbReference type="SMART" id="SM00420">
    <property type="entry name" value="HTH_DEOR"/>
    <property type="match status" value="1"/>
</dbReference>
<keyword evidence="6" id="KW-1185">Reference proteome</keyword>
<dbReference type="InterPro" id="IPR037171">
    <property type="entry name" value="NagB/RpiA_transferase-like"/>
</dbReference>
<dbReference type="OrthoDB" id="9797223at2"/>
<dbReference type="SMART" id="SM01134">
    <property type="entry name" value="DeoRC"/>
    <property type="match status" value="1"/>
</dbReference>
<dbReference type="EMBL" id="CP009287">
    <property type="protein sequence ID" value="AIQ69023.1"/>
    <property type="molecule type" value="Genomic_DNA"/>
</dbReference>
<dbReference type="PANTHER" id="PTHR30363">
    <property type="entry name" value="HTH-TYPE TRANSCRIPTIONAL REGULATOR SRLR-RELATED"/>
    <property type="match status" value="1"/>
</dbReference>
<evidence type="ECO:0000259" key="4">
    <source>
        <dbReference type="PROSITE" id="PS51000"/>
    </source>
</evidence>
<accession>A0A089MC18</accession>
<dbReference type="GO" id="GO:0003700">
    <property type="term" value="F:DNA-binding transcription factor activity"/>
    <property type="evidence" value="ECO:0007669"/>
    <property type="project" value="InterPro"/>
</dbReference>
<dbReference type="HOGENOM" id="CLU_060699_1_4_9"/>
<dbReference type="InterPro" id="IPR036388">
    <property type="entry name" value="WH-like_DNA-bd_sf"/>
</dbReference>
<evidence type="ECO:0000313" key="5">
    <source>
        <dbReference type="EMBL" id="AIQ69023.1"/>
    </source>
</evidence>
<keyword evidence="3" id="KW-0804">Transcription</keyword>
<dbReference type="KEGG" id="pgm:PGRAT_16365"/>
<dbReference type="Proteomes" id="UP000029500">
    <property type="component" value="Chromosome"/>
</dbReference>
<name>A0A089MC18_9BACL</name>
<proteinExistence type="predicted"/>
<dbReference type="InterPro" id="IPR036390">
    <property type="entry name" value="WH_DNA-bd_sf"/>
</dbReference>
<organism evidence="5 6">
    <name type="scientific">Paenibacillus graminis</name>
    <dbReference type="NCBI Taxonomy" id="189425"/>
    <lineage>
        <taxon>Bacteria</taxon>
        <taxon>Bacillati</taxon>
        <taxon>Bacillota</taxon>
        <taxon>Bacilli</taxon>
        <taxon>Bacillales</taxon>
        <taxon>Paenibacillaceae</taxon>
        <taxon>Paenibacillus</taxon>
    </lineage>
</organism>
<dbReference type="RefSeq" id="WP_025704623.1">
    <property type="nucleotide sequence ID" value="NZ_CP009287.1"/>
</dbReference>
<dbReference type="PRINTS" id="PR00037">
    <property type="entry name" value="HTHLACR"/>
</dbReference>
<dbReference type="Gene3D" id="1.10.10.10">
    <property type="entry name" value="Winged helix-like DNA-binding domain superfamily/Winged helix DNA-binding domain"/>
    <property type="match status" value="1"/>
</dbReference>
<dbReference type="PROSITE" id="PS00894">
    <property type="entry name" value="HTH_DEOR_1"/>
    <property type="match status" value="1"/>
</dbReference>
<dbReference type="InterPro" id="IPR014036">
    <property type="entry name" value="DeoR-like_C"/>
</dbReference>
<dbReference type="Gene3D" id="3.40.50.1360">
    <property type="match status" value="1"/>
</dbReference>
<dbReference type="InterPro" id="IPR018356">
    <property type="entry name" value="Tscrpt_reg_HTH_DeoR_CS"/>
</dbReference>
<reference evidence="5 6" key="1">
    <citation type="submission" date="2014-08" db="EMBL/GenBank/DDBJ databases">
        <title>Comparative genomics of the Paenibacillus odorifer group.</title>
        <authorList>
            <person name="den Bakker H.C."/>
            <person name="Tsai Y.-C."/>
            <person name="Martin N."/>
            <person name="Korlach J."/>
            <person name="Wiedmann M."/>
        </authorList>
    </citation>
    <scope>NUCLEOTIDE SEQUENCE [LARGE SCALE GENOMIC DNA]</scope>
    <source>
        <strain evidence="5 6">DSM 15220</strain>
    </source>
</reference>
<dbReference type="InterPro" id="IPR050313">
    <property type="entry name" value="Carb_Metab_HTH_regulators"/>
</dbReference>
<sequence length="260" mass="28543">MTLLAEERQQMILQQLEETGKVKVIPLAQQLEVSNETIRRDLDALEEQRKLKRVYGGAVKLTHFDGEPSYTMRRKLNQEGKQAIGREAARLLQDGDTVFMDTGTTVLEMTRYMAGKKNITIVTNSLPTASALLQALGLEQFTGKVIMLGGEISIQQQSVSGILAHELLKQFTLDKAFLSVGGISPAQGITDYDMNESLVSRLASGQANEVILLADHSKIGSTAFCQIAPLQSADVIISDQELPGGWKEELERIGVAWIKS</sequence>
<dbReference type="InterPro" id="IPR001034">
    <property type="entry name" value="DeoR_HTH"/>
</dbReference>
<evidence type="ECO:0000313" key="6">
    <source>
        <dbReference type="Proteomes" id="UP000029500"/>
    </source>
</evidence>
<dbReference type="Pfam" id="PF08220">
    <property type="entry name" value="HTH_DeoR"/>
    <property type="match status" value="1"/>
</dbReference>
<dbReference type="SUPFAM" id="SSF46785">
    <property type="entry name" value="Winged helix' DNA-binding domain"/>
    <property type="match status" value="1"/>
</dbReference>
<dbReference type="PROSITE" id="PS51000">
    <property type="entry name" value="HTH_DEOR_2"/>
    <property type="match status" value="1"/>
</dbReference>
<feature type="domain" description="HTH deoR-type" evidence="4">
    <location>
        <begin position="5"/>
        <end position="60"/>
    </location>
</feature>
<evidence type="ECO:0000256" key="2">
    <source>
        <dbReference type="ARBA" id="ARBA00023125"/>
    </source>
</evidence>
<dbReference type="GO" id="GO:0003677">
    <property type="term" value="F:DNA binding"/>
    <property type="evidence" value="ECO:0007669"/>
    <property type="project" value="UniProtKB-KW"/>
</dbReference>
<dbReference type="SUPFAM" id="SSF100950">
    <property type="entry name" value="NagB/RpiA/CoA transferase-like"/>
    <property type="match status" value="1"/>
</dbReference>
<dbReference type="eggNOG" id="COG1349">
    <property type="taxonomic scope" value="Bacteria"/>
</dbReference>
<dbReference type="STRING" id="189425.PGRAT_16365"/>
<keyword evidence="1" id="KW-0805">Transcription regulation</keyword>
<dbReference type="PANTHER" id="PTHR30363:SF44">
    <property type="entry name" value="AGA OPERON TRANSCRIPTIONAL REPRESSOR-RELATED"/>
    <property type="match status" value="1"/>
</dbReference>
<evidence type="ECO:0000256" key="1">
    <source>
        <dbReference type="ARBA" id="ARBA00023015"/>
    </source>
</evidence>
<dbReference type="AlphaFoldDB" id="A0A089MC18"/>